<reference evidence="2" key="1">
    <citation type="submission" date="2020-10" db="EMBL/GenBank/DDBJ databases">
        <authorList>
            <person name="Gilroy R."/>
        </authorList>
    </citation>
    <scope>NUCLEOTIDE SEQUENCE</scope>
    <source>
        <strain evidence="2">B3-4054</strain>
    </source>
</reference>
<organism evidence="2 3">
    <name type="scientific">Candidatus Avitreponema avistercoris</name>
    <dbReference type="NCBI Taxonomy" id="2840705"/>
    <lineage>
        <taxon>Bacteria</taxon>
        <taxon>Pseudomonadati</taxon>
        <taxon>Spirochaetota</taxon>
        <taxon>Spirochaetia</taxon>
        <taxon>Spirochaetales</taxon>
        <taxon>Candidatus Avitreponema</taxon>
    </lineage>
</organism>
<keyword evidence="1" id="KW-0812">Transmembrane</keyword>
<proteinExistence type="predicted"/>
<dbReference type="EMBL" id="JADIMS010000070">
    <property type="protein sequence ID" value="MBO8450314.1"/>
    <property type="molecule type" value="Genomic_DNA"/>
</dbReference>
<feature type="transmembrane region" description="Helical" evidence="1">
    <location>
        <begin position="54"/>
        <end position="74"/>
    </location>
</feature>
<evidence type="ECO:0000313" key="2">
    <source>
        <dbReference type="EMBL" id="MBO8450314.1"/>
    </source>
</evidence>
<evidence type="ECO:0000256" key="1">
    <source>
        <dbReference type="SAM" id="Phobius"/>
    </source>
</evidence>
<dbReference type="AlphaFoldDB" id="A0A9D9HGQ4"/>
<protein>
    <submittedName>
        <fullName evidence="2">Uncharacterized protein</fullName>
    </submittedName>
</protein>
<keyword evidence="1" id="KW-0472">Membrane</keyword>
<accession>A0A9D9HGQ4</accession>
<evidence type="ECO:0000313" key="3">
    <source>
        <dbReference type="Proteomes" id="UP000823616"/>
    </source>
</evidence>
<name>A0A9D9HGQ4_9SPIR</name>
<sequence>MRFILKILLSMMVTVLLSSILFAFVLALFSLRGAPPRVLLALFVPADGFSRQQIAGFAVLGAAFALLFACVFFARRTFSGVSPEGLPPAEEDACPAAVPGYGSAVPVQKSGKSGRNPSAAGRYVWFAGSVPGYCGAFEGISARGFVPSGETPHTGGAVLEYLGEFSGGGLSRASRKWPEAVSALAAAVGPEFCPPEVTAAAHSGLDSVTSRDGIFVIDPDAAESSAEDGGVDMEFQKLVDSVLT</sequence>
<reference evidence="2" key="2">
    <citation type="journal article" date="2021" name="PeerJ">
        <title>Extensive microbial diversity within the chicken gut microbiome revealed by metagenomics and culture.</title>
        <authorList>
            <person name="Gilroy R."/>
            <person name="Ravi A."/>
            <person name="Getino M."/>
            <person name="Pursley I."/>
            <person name="Horton D.L."/>
            <person name="Alikhan N.F."/>
            <person name="Baker D."/>
            <person name="Gharbi K."/>
            <person name="Hall N."/>
            <person name="Watson M."/>
            <person name="Adriaenssens E.M."/>
            <person name="Foster-Nyarko E."/>
            <person name="Jarju S."/>
            <person name="Secka A."/>
            <person name="Antonio M."/>
            <person name="Oren A."/>
            <person name="Chaudhuri R.R."/>
            <person name="La Ragione R."/>
            <person name="Hildebrand F."/>
            <person name="Pallen M.J."/>
        </authorList>
    </citation>
    <scope>NUCLEOTIDE SEQUENCE</scope>
    <source>
        <strain evidence="2">B3-4054</strain>
    </source>
</reference>
<comment type="caution">
    <text evidence="2">The sequence shown here is derived from an EMBL/GenBank/DDBJ whole genome shotgun (WGS) entry which is preliminary data.</text>
</comment>
<feature type="transmembrane region" description="Helical" evidence="1">
    <location>
        <begin position="7"/>
        <end position="34"/>
    </location>
</feature>
<keyword evidence="1" id="KW-1133">Transmembrane helix</keyword>
<gene>
    <name evidence="2" type="ORF">IAA96_04325</name>
</gene>
<dbReference type="Proteomes" id="UP000823616">
    <property type="component" value="Unassembled WGS sequence"/>
</dbReference>